<evidence type="ECO:0000313" key="1">
    <source>
        <dbReference type="EMBL" id="KAJ8683951.1"/>
    </source>
</evidence>
<dbReference type="Proteomes" id="UP001239111">
    <property type="component" value="Chromosome 1"/>
</dbReference>
<dbReference type="EMBL" id="CM056741">
    <property type="protein sequence ID" value="KAJ8683951.1"/>
    <property type="molecule type" value="Genomic_DNA"/>
</dbReference>
<sequence>MGLRSDHSENRYKVCAPCGRKISFGEQMSKFKITEEIETLINKYVSKKFCSLDERFSASICTSCQHALQGRERGNSKRILLSMPNYEAINLRRDTRSNPNEICDCYICTTARKTSHATISKGRGHIRKSSAIVVNPPSQVQNQFEIPETATVTSKSVMKICTKCRGEVAKGVSHPCDNGGPNTRRNIMKMIEDLPQSEQDKIAAASLRKRSRNSGSKSSKGG</sequence>
<keyword evidence="2" id="KW-1185">Reference proteome</keyword>
<protein>
    <submittedName>
        <fullName evidence="1">Uncharacterized protein</fullName>
    </submittedName>
</protein>
<evidence type="ECO:0000313" key="2">
    <source>
        <dbReference type="Proteomes" id="UP001239111"/>
    </source>
</evidence>
<accession>A0ACC2PMA8</accession>
<gene>
    <name evidence="1" type="ORF">QAD02_019743</name>
</gene>
<comment type="caution">
    <text evidence="1">The sequence shown here is derived from an EMBL/GenBank/DDBJ whole genome shotgun (WGS) entry which is preliminary data.</text>
</comment>
<organism evidence="1 2">
    <name type="scientific">Eretmocerus hayati</name>
    <dbReference type="NCBI Taxonomy" id="131215"/>
    <lineage>
        <taxon>Eukaryota</taxon>
        <taxon>Metazoa</taxon>
        <taxon>Ecdysozoa</taxon>
        <taxon>Arthropoda</taxon>
        <taxon>Hexapoda</taxon>
        <taxon>Insecta</taxon>
        <taxon>Pterygota</taxon>
        <taxon>Neoptera</taxon>
        <taxon>Endopterygota</taxon>
        <taxon>Hymenoptera</taxon>
        <taxon>Apocrita</taxon>
        <taxon>Proctotrupomorpha</taxon>
        <taxon>Chalcidoidea</taxon>
        <taxon>Aphelinidae</taxon>
        <taxon>Aphelininae</taxon>
        <taxon>Eretmocerus</taxon>
    </lineage>
</organism>
<reference evidence="1" key="1">
    <citation type="submission" date="2023-04" db="EMBL/GenBank/DDBJ databases">
        <title>A chromosome-level genome assembly of the parasitoid wasp Eretmocerus hayati.</title>
        <authorList>
            <person name="Zhong Y."/>
            <person name="Liu S."/>
            <person name="Liu Y."/>
        </authorList>
    </citation>
    <scope>NUCLEOTIDE SEQUENCE</scope>
    <source>
        <strain evidence="1">ZJU_SS_LIU_2023</strain>
    </source>
</reference>
<proteinExistence type="predicted"/>
<name>A0ACC2PMA8_9HYME</name>